<evidence type="ECO:0000259" key="2">
    <source>
        <dbReference type="Pfam" id="PF13439"/>
    </source>
</evidence>
<comment type="caution">
    <text evidence="3">The sequence shown here is derived from an EMBL/GenBank/DDBJ whole genome shotgun (WGS) entry which is preliminary data.</text>
</comment>
<evidence type="ECO:0000313" key="4">
    <source>
        <dbReference type="Proteomes" id="UP000178429"/>
    </source>
</evidence>
<dbReference type="PANTHER" id="PTHR46401:SF2">
    <property type="entry name" value="GLYCOSYLTRANSFERASE WBBK-RELATED"/>
    <property type="match status" value="1"/>
</dbReference>
<dbReference type="STRING" id="1802525.A2975_02590"/>
<evidence type="ECO:0000256" key="1">
    <source>
        <dbReference type="ARBA" id="ARBA00022679"/>
    </source>
</evidence>
<accession>A0A1F8C371</accession>
<proteinExistence type="predicted"/>
<dbReference type="EMBL" id="MGHL01000002">
    <property type="protein sequence ID" value="OGM70754.1"/>
    <property type="molecule type" value="Genomic_DNA"/>
</dbReference>
<organism evidence="3 4">
    <name type="scientific">Candidatus Woesebacteria bacterium RIFCSPLOWO2_01_FULL_44_14</name>
    <dbReference type="NCBI Taxonomy" id="1802525"/>
    <lineage>
        <taxon>Bacteria</taxon>
        <taxon>Candidatus Woeseibacteriota</taxon>
    </lineage>
</organism>
<protein>
    <recommendedName>
        <fullName evidence="2">Glycosyltransferase subfamily 4-like N-terminal domain-containing protein</fullName>
    </recommendedName>
</protein>
<sequence>MKILIDARLYGLENAGLGRYVMNLVRQLQKLDSENKYTVLLRKKYFNSLKFSKNWQKILADYSHYSLAEQTNLPRIIANQSPDLVHFPHFNVPLAFRGKYVVTIHDILMHKQKGKEATTLSLPKYLIKRAGYKMVFTKAVRGATKIIVPSHFVKKEIVDSYRLDPNKVTVIYEGVGL</sequence>
<dbReference type="SUPFAM" id="SSF53756">
    <property type="entry name" value="UDP-Glycosyltransferase/glycogen phosphorylase"/>
    <property type="match status" value="1"/>
</dbReference>
<dbReference type="InterPro" id="IPR028098">
    <property type="entry name" value="Glyco_trans_4-like_N"/>
</dbReference>
<feature type="domain" description="Glycosyltransferase subfamily 4-like N-terminal" evidence="2">
    <location>
        <begin position="16"/>
        <end position="175"/>
    </location>
</feature>
<gene>
    <name evidence="3" type="ORF">A2975_02590</name>
</gene>
<dbReference type="GO" id="GO:0009103">
    <property type="term" value="P:lipopolysaccharide biosynthetic process"/>
    <property type="evidence" value="ECO:0007669"/>
    <property type="project" value="TreeGrafter"/>
</dbReference>
<dbReference type="Pfam" id="PF13439">
    <property type="entry name" value="Glyco_transf_4"/>
    <property type="match status" value="1"/>
</dbReference>
<dbReference type="GO" id="GO:0016757">
    <property type="term" value="F:glycosyltransferase activity"/>
    <property type="evidence" value="ECO:0007669"/>
    <property type="project" value="TreeGrafter"/>
</dbReference>
<dbReference type="AlphaFoldDB" id="A0A1F8C371"/>
<reference evidence="3 4" key="1">
    <citation type="journal article" date="2016" name="Nat. Commun.">
        <title>Thousands of microbial genomes shed light on interconnected biogeochemical processes in an aquifer system.</title>
        <authorList>
            <person name="Anantharaman K."/>
            <person name="Brown C.T."/>
            <person name="Hug L.A."/>
            <person name="Sharon I."/>
            <person name="Castelle C.J."/>
            <person name="Probst A.J."/>
            <person name="Thomas B.C."/>
            <person name="Singh A."/>
            <person name="Wilkins M.J."/>
            <person name="Karaoz U."/>
            <person name="Brodie E.L."/>
            <person name="Williams K.H."/>
            <person name="Hubbard S.S."/>
            <person name="Banfield J.F."/>
        </authorList>
    </citation>
    <scope>NUCLEOTIDE SEQUENCE [LARGE SCALE GENOMIC DNA]</scope>
</reference>
<name>A0A1F8C371_9BACT</name>
<dbReference type="Gene3D" id="3.40.50.2000">
    <property type="entry name" value="Glycogen Phosphorylase B"/>
    <property type="match status" value="1"/>
</dbReference>
<evidence type="ECO:0000313" key="3">
    <source>
        <dbReference type="EMBL" id="OGM70754.1"/>
    </source>
</evidence>
<keyword evidence="1" id="KW-0808">Transferase</keyword>
<dbReference type="PANTHER" id="PTHR46401">
    <property type="entry name" value="GLYCOSYLTRANSFERASE WBBK-RELATED"/>
    <property type="match status" value="1"/>
</dbReference>
<dbReference type="Proteomes" id="UP000178429">
    <property type="component" value="Unassembled WGS sequence"/>
</dbReference>